<dbReference type="AlphaFoldDB" id="A0A0E9QI79"/>
<accession>A0A0E9QI79</accession>
<reference evidence="1" key="2">
    <citation type="journal article" date="2015" name="Fish Shellfish Immunol.">
        <title>Early steps in the European eel (Anguilla anguilla)-Vibrio vulnificus interaction in the gills: Role of the RtxA13 toxin.</title>
        <authorList>
            <person name="Callol A."/>
            <person name="Pajuelo D."/>
            <person name="Ebbesson L."/>
            <person name="Teles M."/>
            <person name="MacKenzie S."/>
            <person name="Amaro C."/>
        </authorList>
    </citation>
    <scope>NUCLEOTIDE SEQUENCE</scope>
</reference>
<dbReference type="EMBL" id="GBXM01092522">
    <property type="protein sequence ID" value="JAH16055.1"/>
    <property type="molecule type" value="Transcribed_RNA"/>
</dbReference>
<protein>
    <submittedName>
        <fullName evidence="1">Uncharacterized protein</fullName>
    </submittedName>
</protein>
<reference evidence="1" key="1">
    <citation type="submission" date="2014-11" db="EMBL/GenBank/DDBJ databases">
        <authorList>
            <person name="Amaro Gonzalez C."/>
        </authorList>
    </citation>
    <scope>NUCLEOTIDE SEQUENCE</scope>
</reference>
<name>A0A0E9QI79_ANGAN</name>
<organism evidence="1">
    <name type="scientific">Anguilla anguilla</name>
    <name type="common">European freshwater eel</name>
    <name type="synonym">Muraena anguilla</name>
    <dbReference type="NCBI Taxonomy" id="7936"/>
    <lineage>
        <taxon>Eukaryota</taxon>
        <taxon>Metazoa</taxon>
        <taxon>Chordata</taxon>
        <taxon>Craniata</taxon>
        <taxon>Vertebrata</taxon>
        <taxon>Euteleostomi</taxon>
        <taxon>Actinopterygii</taxon>
        <taxon>Neopterygii</taxon>
        <taxon>Teleostei</taxon>
        <taxon>Anguilliformes</taxon>
        <taxon>Anguillidae</taxon>
        <taxon>Anguilla</taxon>
    </lineage>
</organism>
<proteinExistence type="predicted"/>
<evidence type="ECO:0000313" key="1">
    <source>
        <dbReference type="EMBL" id="JAH16055.1"/>
    </source>
</evidence>
<sequence>MDTASRSNLWYFDLNFFAVPDLASKQVWFVSEGRREVKGKISRARLVDLCPCRALLQIQSEERIIFYYFLLNKDSKSAANQLVD</sequence>